<protein>
    <submittedName>
        <fullName evidence="6">2,3-diketo-L-gulonate-binding periplasmic protein YiaO</fullName>
    </submittedName>
</protein>
<dbReference type="AlphaFoldDB" id="A0A125R0S2"/>
<dbReference type="PIRSF" id="PIRSF006470">
    <property type="entry name" value="DctB"/>
    <property type="match status" value="1"/>
</dbReference>
<comment type="similarity">
    <text evidence="2">Belongs to the bacterial solute-binding protein 7 family.</text>
</comment>
<evidence type="ECO:0000256" key="4">
    <source>
        <dbReference type="ARBA" id="ARBA00022729"/>
    </source>
</evidence>
<sequence length="326" mass="36394">MLFPRVAVTTLAIAVASVSLQAQAREITFGHVGGPDSLFSDSANHFAELVNERLPEPYEVVVFGSSQLGTDSELLQRMRLGTVDLALPSTIMSSVADEFGLFELPYLIQDREHMKRVEEEVVWPTLAPLAEQNGYRILAVWENGFRHITNNRRAINTPEDLRGIKLRVPQGVWRVRMFEEYGAEPSPMSLSEVFMALQTGVMDGQENPLAQIAGQRFQEVQDYLSLTGHVYTPAYLTAGRRFNNLPDEIQEIIIEAAKETQAFVYEHAAQLDEDLIDVIRQANTEVNEVDTSVFIEASGTIYEAFANEVSGSQELIDRVLELGSDS</sequence>
<evidence type="ECO:0000256" key="3">
    <source>
        <dbReference type="ARBA" id="ARBA00022448"/>
    </source>
</evidence>
<comment type="subcellular location">
    <subcellularLocation>
        <location evidence="1">Cell envelope</location>
    </subcellularLocation>
</comment>
<dbReference type="SUPFAM" id="SSF53850">
    <property type="entry name" value="Periplasmic binding protein-like II"/>
    <property type="match status" value="1"/>
</dbReference>
<dbReference type="RefSeq" id="WP_066451982.1">
    <property type="nucleotide sequence ID" value="NZ_CP014226.1"/>
</dbReference>
<keyword evidence="3" id="KW-0813">Transport</keyword>
<evidence type="ECO:0000256" key="5">
    <source>
        <dbReference type="SAM" id="SignalP"/>
    </source>
</evidence>
<dbReference type="KEGG" id="hco:LOKO_03567"/>
<dbReference type="Gene3D" id="3.40.190.170">
    <property type="entry name" value="Bacterial extracellular solute-binding protein, family 7"/>
    <property type="match status" value="1"/>
</dbReference>
<reference evidence="6 7" key="2">
    <citation type="submission" date="2016-02" db="EMBL/GenBank/DDBJ databases">
        <authorList>
            <person name="Wen L."/>
            <person name="He K."/>
            <person name="Yang H."/>
        </authorList>
    </citation>
    <scope>NUCLEOTIDE SEQUENCE [LARGE SCALE GENOMIC DNA]</scope>
    <source>
        <strain evidence="6 7">AGD 8-3</strain>
    </source>
</reference>
<evidence type="ECO:0000313" key="7">
    <source>
        <dbReference type="Proteomes" id="UP000063387"/>
    </source>
</evidence>
<dbReference type="NCBIfam" id="TIGR00787">
    <property type="entry name" value="dctP"/>
    <property type="match status" value="1"/>
</dbReference>
<gene>
    <name evidence="6" type="primary">yiaO_8</name>
    <name evidence="6" type="ORF">LOKO_03567</name>
</gene>
<dbReference type="PATRIC" id="fig|507626.3.peg.3567"/>
<evidence type="ECO:0000256" key="2">
    <source>
        <dbReference type="ARBA" id="ARBA00009023"/>
    </source>
</evidence>
<evidence type="ECO:0000256" key="1">
    <source>
        <dbReference type="ARBA" id="ARBA00004196"/>
    </source>
</evidence>
<dbReference type="CDD" id="cd13603">
    <property type="entry name" value="PBP2_TRAP_Siap_TeaA_like"/>
    <property type="match status" value="1"/>
</dbReference>
<feature type="chain" id="PRO_5007179435" evidence="5">
    <location>
        <begin position="25"/>
        <end position="326"/>
    </location>
</feature>
<feature type="signal peptide" evidence="5">
    <location>
        <begin position="1"/>
        <end position="24"/>
    </location>
</feature>
<dbReference type="PANTHER" id="PTHR33376:SF4">
    <property type="entry name" value="SIALIC ACID-BINDING PERIPLASMIC PROTEIN SIAP"/>
    <property type="match status" value="1"/>
</dbReference>
<dbReference type="InterPro" id="IPR004682">
    <property type="entry name" value="TRAP_DctP"/>
</dbReference>
<keyword evidence="4 5" id="KW-0732">Signal</keyword>
<dbReference type="GO" id="GO:0055085">
    <property type="term" value="P:transmembrane transport"/>
    <property type="evidence" value="ECO:0007669"/>
    <property type="project" value="InterPro"/>
</dbReference>
<dbReference type="NCBIfam" id="NF037995">
    <property type="entry name" value="TRAP_S1"/>
    <property type="match status" value="1"/>
</dbReference>
<dbReference type="PANTHER" id="PTHR33376">
    <property type="match status" value="1"/>
</dbReference>
<dbReference type="OrthoDB" id="9771186at2"/>
<accession>A0A125R0S2</accession>
<organism evidence="6 7">
    <name type="scientific">Halomonas chromatireducens</name>
    <dbReference type="NCBI Taxonomy" id="507626"/>
    <lineage>
        <taxon>Bacteria</taxon>
        <taxon>Pseudomonadati</taxon>
        <taxon>Pseudomonadota</taxon>
        <taxon>Gammaproteobacteria</taxon>
        <taxon>Oceanospirillales</taxon>
        <taxon>Halomonadaceae</taxon>
        <taxon>Halomonas</taxon>
    </lineage>
</organism>
<dbReference type="STRING" id="507626.LOKO_03567"/>
<name>A0A125R0S2_9GAMM</name>
<keyword evidence="7" id="KW-1185">Reference proteome</keyword>
<proteinExistence type="inferred from homology"/>
<dbReference type="Pfam" id="PF03480">
    <property type="entry name" value="DctP"/>
    <property type="match status" value="1"/>
</dbReference>
<dbReference type="InterPro" id="IPR038404">
    <property type="entry name" value="TRAP_DctP_sf"/>
</dbReference>
<reference evidence="6 7" key="1">
    <citation type="journal article" date="2016" name="Genome Announc.">
        <title>Draft Genome Sequence of 'Halomonas chromatireducens' Strain AGD 8-3, a Haloalkaliphilic Chromate- and Selenite-Reducing Gammaproteobacterium.</title>
        <authorList>
            <person name="Sharko F.S."/>
            <person name="Shapovalova A.A."/>
            <person name="Tsygankova S.V."/>
            <person name="Komova A.V."/>
            <person name="Boulygina E.S."/>
            <person name="Teslyuk A.B."/>
            <person name="Gotovtsev P.M."/>
            <person name="Namsaraev Z.B."/>
            <person name="Khijniak T.V."/>
            <person name="Nedoluzhko A.V."/>
            <person name="Vasilov R.G."/>
        </authorList>
    </citation>
    <scope>NUCLEOTIDE SEQUENCE [LARGE SCALE GENOMIC DNA]</scope>
    <source>
        <strain evidence="6 7">AGD 8-3</strain>
    </source>
</reference>
<evidence type="ECO:0000313" key="6">
    <source>
        <dbReference type="EMBL" id="AMD02607.1"/>
    </source>
</evidence>
<dbReference type="GO" id="GO:0030288">
    <property type="term" value="C:outer membrane-bounded periplasmic space"/>
    <property type="evidence" value="ECO:0007669"/>
    <property type="project" value="InterPro"/>
</dbReference>
<dbReference type="EMBL" id="CP014226">
    <property type="protein sequence ID" value="AMD02607.1"/>
    <property type="molecule type" value="Genomic_DNA"/>
</dbReference>
<dbReference type="Proteomes" id="UP000063387">
    <property type="component" value="Chromosome"/>
</dbReference>
<dbReference type="InterPro" id="IPR018389">
    <property type="entry name" value="DctP_fam"/>
</dbReference>